<dbReference type="EMBL" id="BPLQ01015351">
    <property type="protein sequence ID" value="GIY87546.1"/>
    <property type="molecule type" value="Genomic_DNA"/>
</dbReference>
<evidence type="ECO:0000313" key="2">
    <source>
        <dbReference type="Proteomes" id="UP001054837"/>
    </source>
</evidence>
<reference evidence="1 2" key="1">
    <citation type="submission" date="2021-06" db="EMBL/GenBank/DDBJ databases">
        <title>Caerostris darwini draft genome.</title>
        <authorList>
            <person name="Kono N."/>
            <person name="Arakawa K."/>
        </authorList>
    </citation>
    <scope>NUCLEOTIDE SEQUENCE [LARGE SCALE GENOMIC DNA]</scope>
</reference>
<organism evidence="1 2">
    <name type="scientific">Caerostris darwini</name>
    <dbReference type="NCBI Taxonomy" id="1538125"/>
    <lineage>
        <taxon>Eukaryota</taxon>
        <taxon>Metazoa</taxon>
        <taxon>Ecdysozoa</taxon>
        <taxon>Arthropoda</taxon>
        <taxon>Chelicerata</taxon>
        <taxon>Arachnida</taxon>
        <taxon>Araneae</taxon>
        <taxon>Araneomorphae</taxon>
        <taxon>Entelegynae</taxon>
        <taxon>Araneoidea</taxon>
        <taxon>Araneidae</taxon>
        <taxon>Caerostris</taxon>
    </lineage>
</organism>
<evidence type="ECO:0000313" key="1">
    <source>
        <dbReference type="EMBL" id="GIY87546.1"/>
    </source>
</evidence>
<protein>
    <submittedName>
        <fullName evidence="1">Uncharacterized protein</fullName>
    </submittedName>
</protein>
<dbReference type="AlphaFoldDB" id="A0AAV4WXC4"/>
<name>A0AAV4WXC4_9ARAC</name>
<gene>
    <name evidence="1" type="ORF">CDAR_224431</name>
</gene>
<proteinExistence type="predicted"/>
<accession>A0AAV4WXC4</accession>
<keyword evidence="2" id="KW-1185">Reference proteome</keyword>
<sequence length="97" mass="11186">MVPNRVELLKYESVAIRRELYARHRKVVNCSTMAGEWMMLVLLFRSGKCGILPRNLILPRKGSIISVWLVSDCSEYYSDPCWNGDIMEICGWLVSFA</sequence>
<dbReference type="Proteomes" id="UP001054837">
    <property type="component" value="Unassembled WGS sequence"/>
</dbReference>
<comment type="caution">
    <text evidence="1">The sequence shown here is derived from an EMBL/GenBank/DDBJ whole genome shotgun (WGS) entry which is preliminary data.</text>
</comment>